<keyword evidence="4" id="KW-0560">Oxidoreductase</keyword>
<feature type="domain" description="Thioredoxin" evidence="3">
    <location>
        <begin position="64"/>
        <end position="213"/>
    </location>
</feature>
<evidence type="ECO:0000259" key="3">
    <source>
        <dbReference type="PROSITE" id="PS51352"/>
    </source>
</evidence>
<dbReference type="NCBIfam" id="NF001808">
    <property type="entry name" value="PRK00522.1"/>
    <property type="match status" value="1"/>
</dbReference>
<dbReference type="InterPro" id="IPR002065">
    <property type="entry name" value="TPX"/>
</dbReference>
<dbReference type="KEGG" id="lrug:AB8B22_02715"/>
<proteinExistence type="predicted"/>
<sequence length="213" mass="24296">MKKIILNSLILLAIISCGNKTKSKTEEVKGIDKKYLEYVDSLKSENDLKIRMDEEPIIIVGKKLKVGDKITQVPLAVNTKLEEKNIFDDKNIKVLYTAPSLDTKVCSIQTKILNDEAQKNPDIKFYSVTEDTPFAQARFCTENDINGIKAISDFKYHQFGLQNGLFIKEKGLLTRALIILDKDNTVKYIEYVKDEKNEADIDKALAFLQKMKK</sequence>
<keyword evidence="2" id="KW-0676">Redox-active center</keyword>
<dbReference type="PANTHER" id="PTHR43110">
    <property type="entry name" value="THIOL PEROXIDASE"/>
    <property type="match status" value="1"/>
</dbReference>
<protein>
    <submittedName>
        <fullName evidence="4">Thiol peroxidase</fullName>
        <ecNumber evidence="4">1.11.1.-</ecNumber>
    </submittedName>
</protein>
<keyword evidence="4" id="KW-0575">Peroxidase</keyword>
<dbReference type="GO" id="GO:0008379">
    <property type="term" value="F:thioredoxin peroxidase activity"/>
    <property type="evidence" value="ECO:0007669"/>
    <property type="project" value="InterPro"/>
</dbReference>
<dbReference type="AlphaFoldDB" id="A0AB39VI16"/>
<reference evidence="4" key="1">
    <citation type="submission" date="2024-07" db="EMBL/GenBank/DDBJ databases">
        <authorList>
            <person name="Li X.-J."/>
            <person name="Wang X."/>
        </authorList>
    </citation>
    <scope>NUCLEOTIDE SEQUENCE</scope>
    <source>
        <strain evidence="4">HSP-334</strain>
    </source>
</reference>
<evidence type="ECO:0000256" key="2">
    <source>
        <dbReference type="ARBA" id="ARBA00023284"/>
    </source>
</evidence>
<dbReference type="RefSeq" id="WP_369711561.1">
    <property type="nucleotide sequence ID" value="NZ_CP165644.1"/>
</dbReference>
<dbReference type="CDD" id="cd03014">
    <property type="entry name" value="PRX_Atyp2cys"/>
    <property type="match status" value="1"/>
</dbReference>
<dbReference type="SUPFAM" id="SSF52833">
    <property type="entry name" value="Thioredoxin-like"/>
    <property type="match status" value="1"/>
</dbReference>
<keyword evidence="1" id="KW-1015">Disulfide bond</keyword>
<dbReference type="InterPro" id="IPR036249">
    <property type="entry name" value="Thioredoxin-like_sf"/>
</dbReference>
<dbReference type="InterPro" id="IPR013740">
    <property type="entry name" value="Redoxin"/>
</dbReference>
<dbReference type="EMBL" id="CP165644">
    <property type="protein sequence ID" value="XDU67345.1"/>
    <property type="molecule type" value="Genomic_DNA"/>
</dbReference>
<accession>A0AB39VI16</accession>
<name>A0AB39VI16_9FUSO</name>
<dbReference type="EC" id="1.11.1.-" evidence="4"/>
<dbReference type="Gene3D" id="3.40.30.10">
    <property type="entry name" value="Glutaredoxin"/>
    <property type="match status" value="1"/>
</dbReference>
<evidence type="ECO:0000256" key="1">
    <source>
        <dbReference type="ARBA" id="ARBA00023157"/>
    </source>
</evidence>
<dbReference type="Pfam" id="PF08534">
    <property type="entry name" value="Redoxin"/>
    <property type="match status" value="1"/>
</dbReference>
<dbReference type="PROSITE" id="PS51352">
    <property type="entry name" value="THIOREDOXIN_2"/>
    <property type="match status" value="1"/>
</dbReference>
<gene>
    <name evidence="4" type="primary">tpx</name>
    <name evidence="4" type="ORF">AB8B22_02715</name>
</gene>
<dbReference type="InterPro" id="IPR013766">
    <property type="entry name" value="Thioredoxin_domain"/>
</dbReference>
<organism evidence="4">
    <name type="scientific">Leptotrichia rugosa</name>
    <dbReference type="NCBI Taxonomy" id="3239302"/>
    <lineage>
        <taxon>Bacteria</taxon>
        <taxon>Fusobacteriati</taxon>
        <taxon>Fusobacteriota</taxon>
        <taxon>Fusobacteriia</taxon>
        <taxon>Fusobacteriales</taxon>
        <taxon>Leptotrichiaceae</taxon>
        <taxon>Leptotrichia</taxon>
    </lineage>
</organism>
<dbReference type="InterPro" id="IPR050455">
    <property type="entry name" value="Tpx_Peroxidase_subfamily"/>
</dbReference>
<dbReference type="PROSITE" id="PS51257">
    <property type="entry name" value="PROKAR_LIPOPROTEIN"/>
    <property type="match status" value="1"/>
</dbReference>
<dbReference type="PANTHER" id="PTHR43110:SF1">
    <property type="entry name" value="THIOL PEROXIDASE"/>
    <property type="match status" value="1"/>
</dbReference>
<evidence type="ECO:0000313" key="4">
    <source>
        <dbReference type="EMBL" id="XDU67345.1"/>
    </source>
</evidence>